<dbReference type="PANTHER" id="PTHR46112:SF2">
    <property type="entry name" value="XAA-PRO AMINOPEPTIDASE P-RELATED"/>
    <property type="match status" value="1"/>
</dbReference>
<dbReference type="AlphaFoldDB" id="A0A381UEY4"/>
<dbReference type="SUPFAM" id="SSF53092">
    <property type="entry name" value="Creatinase/prolidase N-terminal domain"/>
    <property type="match status" value="1"/>
</dbReference>
<dbReference type="Pfam" id="PF00557">
    <property type="entry name" value="Peptidase_M24"/>
    <property type="match status" value="1"/>
</dbReference>
<dbReference type="InterPro" id="IPR000994">
    <property type="entry name" value="Pept_M24"/>
</dbReference>
<evidence type="ECO:0008006" key="4">
    <source>
        <dbReference type="Google" id="ProtNLM"/>
    </source>
</evidence>
<evidence type="ECO:0000313" key="3">
    <source>
        <dbReference type="EMBL" id="SVA26765.1"/>
    </source>
</evidence>
<dbReference type="InterPro" id="IPR050659">
    <property type="entry name" value="Peptidase_M24B"/>
</dbReference>
<sequence>MRNSVITKLVAGIKDASLDAVIAISPENFAYTTGFIVPSHPVLRWRHALTVITADGQNAVMCVDMEESTVRERMPNIDIRVWKEFSYNAMPILAELLDDLGLKNARVGIETDYIPAGDMAMLRKHLPNTRWEAAEQLYNKLRMIKTPEELEILKNLSRITDSAIKTALESVTAGSTEMDIAAAVTSSILRHGADDYKFLIVASGERSQYPNVGPTDRILIEKDLIRLEIFGMLSGYHAGI</sequence>
<feature type="domain" description="Peptidase M24" evidence="1">
    <location>
        <begin position="152"/>
        <end position="238"/>
    </location>
</feature>
<evidence type="ECO:0000259" key="2">
    <source>
        <dbReference type="Pfam" id="PF01321"/>
    </source>
</evidence>
<feature type="domain" description="Creatinase N-terminal" evidence="2">
    <location>
        <begin position="6"/>
        <end position="144"/>
    </location>
</feature>
<organism evidence="3">
    <name type="scientific">marine metagenome</name>
    <dbReference type="NCBI Taxonomy" id="408172"/>
    <lineage>
        <taxon>unclassified sequences</taxon>
        <taxon>metagenomes</taxon>
        <taxon>ecological metagenomes</taxon>
    </lineage>
</organism>
<reference evidence="3" key="1">
    <citation type="submission" date="2018-05" db="EMBL/GenBank/DDBJ databases">
        <authorList>
            <person name="Lanie J.A."/>
            <person name="Ng W.-L."/>
            <person name="Kazmierczak K.M."/>
            <person name="Andrzejewski T.M."/>
            <person name="Davidsen T.M."/>
            <person name="Wayne K.J."/>
            <person name="Tettelin H."/>
            <person name="Glass J.I."/>
            <person name="Rusch D."/>
            <person name="Podicherti R."/>
            <person name="Tsui H.-C.T."/>
            <person name="Winkler M.E."/>
        </authorList>
    </citation>
    <scope>NUCLEOTIDE SEQUENCE</scope>
</reference>
<dbReference type="Gene3D" id="3.90.230.10">
    <property type="entry name" value="Creatinase/methionine aminopeptidase superfamily"/>
    <property type="match status" value="1"/>
</dbReference>
<proteinExistence type="predicted"/>
<dbReference type="EMBL" id="UINC01006309">
    <property type="protein sequence ID" value="SVA26765.1"/>
    <property type="molecule type" value="Genomic_DNA"/>
</dbReference>
<name>A0A381UEY4_9ZZZZ</name>
<evidence type="ECO:0000259" key="1">
    <source>
        <dbReference type="Pfam" id="PF00557"/>
    </source>
</evidence>
<protein>
    <recommendedName>
        <fullName evidence="4">Creatinase N-terminal domain-containing protein</fullName>
    </recommendedName>
</protein>
<dbReference type="SUPFAM" id="SSF55920">
    <property type="entry name" value="Creatinase/aminopeptidase"/>
    <property type="match status" value="1"/>
</dbReference>
<dbReference type="InterPro" id="IPR036005">
    <property type="entry name" value="Creatinase/aminopeptidase-like"/>
</dbReference>
<dbReference type="PANTHER" id="PTHR46112">
    <property type="entry name" value="AMINOPEPTIDASE"/>
    <property type="match status" value="1"/>
</dbReference>
<feature type="non-terminal residue" evidence="3">
    <location>
        <position position="240"/>
    </location>
</feature>
<accession>A0A381UEY4</accession>
<dbReference type="InterPro" id="IPR000587">
    <property type="entry name" value="Creatinase_N"/>
</dbReference>
<dbReference type="Pfam" id="PF01321">
    <property type="entry name" value="Creatinase_N"/>
    <property type="match status" value="1"/>
</dbReference>
<gene>
    <name evidence="3" type="ORF">METZ01_LOCUS79619</name>
</gene>
<dbReference type="Gene3D" id="3.40.350.10">
    <property type="entry name" value="Creatinase/prolidase N-terminal domain"/>
    <property type="match status" value="1"/>
</dbReference>
<dbReference type="InterPro" id="IPR029149">
    <property type="entry name" value="Creatin/AminoP/Spt16_N"/>
</dbReference>